<keyword evidence="10" id="KW-1185">Reference proteome</keyword>
<feature type="transmembrane region" description="Helical" evidence="7">
    <location>
        <begin position="439"/>
        <end position="456"/>
    </location>
</feature>
<dbReference type="EMBL" id="VWXF01000005">
    <property type="protein sequence ID" value="NIF22708.1"/>
    <property type="molecule type" value="Genomic_DNA"/>
</dbReference>
<feature type="transmembrane region" description="Helical" evidence="7">
    <location>
        <begin position="143"/>
        <end position="161"/>
    </location>
</feature>
<gene>
    <name evidence="9" type="ORF">F3J40_14010</name>
</gene>
<feature type="transmembrane region" description="Helical" evidence="7">
    <location>
        <begin position="110"/>
        <end position="131"/>
    </location>
</feature>
<evidence type="ECO:0000259" key="8">
    <source>
        <dbReference type="PROSITE" id="PS50850"/>
    </source>
</evidence>
<organism evidence="9 10">
    <name type="scientific">Candidatus Pantoea multigeneris</name>
    <dbReference type="NCBI Taxonomy" id="2608357"/>
    <lineage>
        <taxon>Bacteria</taxon>
        <taxon>Pseudomonadati</taxon>
        <taxon>Pseudomonadota</taxon>
        <taxon>Gammaproteobacteria</taxon>
        <taxon>Enterobacterales</taxon>
        <taxon>Erwiniaceae</taxon>
        <taxon>Pantoea</taxon>
    </lineage>
</organism>
<dbReference type="Gene3D" id="1.20.1250.20">
    <property type="entry name" value="MFS general substrate transporter like domains"/>
    <property type="match status" value="1"/>
</dbReference>
<feature type="transmembrane region" description="Helical" evidence="7">
    <location>
        <begin position="16"/>
        <end position="41"/>
    </location>
</feature>
<evidence type="ECO:0000256" key="3">
    <source>
        <dbReference type="ARBA" id="ARBA00022475"/>
    </source>
</evidence>
<dbReference type="RefSeq" id="WP_167015501.1">
    <property type="nucleotide sequence ID" value="NZ_VWXF01000005.1"/>
</dbReference>
<feature type="domain" description="Major facilitator superfamily (MFS) profile" evidence="8">
    <location>
        <begin position="19"/>
        <end position="463"/>
    </location>
</feature>
<evidence type="ECO:0000313" key="9">
    <source>
        <dbReference type="EMBL" id="NIF22708.1"/>
    </source>
</evidence>
<evidence type="ECO:0000256" key="5">
    <source>
        <dbReference type="ARBA" id="ARBA00022989"/>
    </source>
</evidence>
<evidence type="ECO:0000256" key="1">
    <source>
        <dbReference type="ARBA" id="ARBA00004651"/>
    </source>
</evidence>
<feature type="transmembrane region" description="Helical" evidence="7">
    <location>
        <begin position="361"/>
        <end position="387"/>
    </location>
</feature>
<feature type="transmembrane region" description="Helical" evidence="7">
    <location>
        <begin position="293"/>
        <end position="315"/>
    </location>
</feature>
<dbReference type="InterPro" id="IPR036259">
    <property type="entry name" value="MFS_trans_sf"/>
</dbReference>
<feature type="transmembrane region" description="Helical" evidence="7">
    <location>
        <begin position="336"/>
        <end position="355"/>
    </location>
</feature>
<dbReference type="SUPFAM" id="SSF103473">
    <property type="entry name" value="MFS general substrate transporter"/>
    <property type="match status" value="1"/>
</dbReference>
<feature type="transmembrane region" description="Helical" evidence="7">
    <location>
        <begin position="206"/>
        <end position="225"/>
    </location>
</feature>
<keyword evidence="5 7" id="KW-1133">Transmembrane helix</keyword>
<feature type="transmembrane region" description="Helical" evidence="7">
    <location>
        <begin position="173"/>
        <end position="194"/>
    </location>
</feature>
<dbReference type="InterPro" id="IPR011701">
    <property type="entry name" value="MFS"/>
</dbReference>
<evidence type="ECO:0000313" key="10">
    <source>
        <dbReference type="Proteomes" id="UP001515683"/>
    </source>
</evidence>
<evidence type="ECO:0000256" key="6">
    <source>
        <dbReference type="ARBA" id="ARBA00023136"/>
    </source>
</evidence>
<keyword evidence="2" id="KW-0813">Transport</keyword>
<evidence type="ECO:0000256" key="4">
    <source>
        <dbReference type="ARBA" id="ARBA00022692"/>
    </source>
</evidence>
<feature type="transmembrane region" description="Helical" evidence="7">
    <location>
        <begin position="399"/>
        <end position="419"/>
    </location>
</feature>
<keyword evidence="4 7" id="KW-0812">Transmembrane</keyword>
<dbReference type="Proteomes" id="UP001515683">
    <property type="component" value="Unassembled WGS sequence"/>
</dbReference>
<proteinExistence type="predicted"/>
<sequence length="470" mass="50886">MLNKEAQISSSHPNKVIWLALLVAVTFFMENLDATVITTAIPTMAQVFDVGPVALNIGISAYLLAVAIGIPLSGWLAERFGARRVFAGAIVLFTLASWLCGASETLPLFIAARVLQGIGGALMVPVGRMVVMRVAEKRQIVQMIAFITWPGLIAPVLGPPLGGLLVSYGHWPWIFWLNIPLGILALLATLWLVPKRISDVHRPFDGWGFVLTAAACASLIMALEWLGQMHISQGLVLLVAGLLCAWLAVRHGQRHPTPLLPFSVMKIDTFRRAVVGGSCFRASINATPFLLPLLFQLCFGWSAAQAGAMVLWVFAGNLAMKPATTWLMQRWGFRRLLIVNGVLSLLALLACLLLSESLGHYTIAAILFIGGLTRSMQFSCYNSLGFADVPQAKMGDASIIFSILFQFSMSAGIAISALLLRLSMEWQQHSTPEHSDINVAFAGIALLVVFSLVDVFRMEKHAGASVLAKG</sequence>
<keyword evidence="3" id="KW-1003">Cell membrane</keyword>
<comment type="caution">
    <text evidence="9">The sequence shown here is derived from an EMBL/GenBank/DDBJ whole genome shotgun (WGS) entry which is preliminary data.</text>
</comment>
<dbReference type="InterPro" id="IPR020846">
    <property type="entry name" value="MFS_dom"/>
</dbReference>
<dbReference type="PANTHER" id="PTHR42718">
    <property type="entry name" value="MAJOR FACILITATOR SUPERFAMILY MULTIDRUG TRANSPORTER MFSC"/>
    <property type="match status" value="1"/>
</dbReference>
<comment type="subcellular location">
    <subcellularLocation>
        <location evidence="1">Cell membrane</location>
        <topology evidence="1">Multi-pass membrane protein</topology>
    </subcellularLocation>
</comment>
<dbReference type="Gene3D" id="1.20.1720.10">
    <property type="entry name" value="Multidrug resistance protein D"/>
    <property type="match status" value="1"/>
</dbReference>
<name>A0ABX0RDN2_9GAMM</name>
<dbReference type="PROSITE" id="PS50850">
    <property type="entry name" value="MFS"/>
    <property type="match status" value="1"/>
</dbReference>
<feature type="transmembrane region" description="Helical" evidence="7">
    <location>
        <begin position="53"/>
        <end position="73"/>
    </location>
</feature>
<dbReference type="PANTHER" id="PTHR42718:SF46">
    <property type="entry name" value="BLR6921 PROTEIN"/>
    <property type="match status" value="1"/>
</dbReference>
<keyword evidence="6 7" id="KW-0472">Membrane</keyword>
<evidence type="ECO:0000256" key="7">
    <source>
        <dbReference type="SAM" id="Phobius"/>
    </source>
</evidence>
<accession>A0ABX0RDN2</accession>
<evidence type="ECO:0000256" key="2">
    <source>
        <dbReference type="ARBA" id="ARBA00022448"/>
    </source>
</evidence>
<dbReference type="Pfam" id="PF07690">
    <property type="entry name" value="MFS_1"/>
    <property type="match status" value="1"/>
</dbReference>
<reference evidence="9 10" key="1">
    <citation type="journal article" date="2019" name="bioRxiv">
        <title>Bacteria contribute to plant secondary compound degradation in a generalist herbivore system.</title>
        <authorList>
            <person name="Francoeur C.B."/>
            <person name="Khadempour L."/>
            <person name="Moreira-Soto R.D."/>
            <person name="Gotting K."/>
            <person name="Book A.J."/>
            <person name="Pinto-Tomas A.A."/>
            <person name="Keefover-Ring K."/>
            <person name="Currie C.R."/>
        </authorList>
    </citation>
    <scope>NUCLEOTIDE SEQUENCE [LARGE SCALE GENOMIC DNA]</scope>
    <source>
        <strain evidence="9">Acro-835</strain>
    </source>
</reference>
<protein>
    <submittedName>
        <fullName evidence="9">MFS transporter</fullName>
    </submittedName>
</protein>
<feature type="transmembrane region" description="Helical" evidence="7">
    <location>
        <begin position="85"/>
        <end position="104"/>
    </location>
</feature>